<feature type="transmembrane region" description="Helical" evidence="1">
    <location>
        <begin position="28"/>
        <end position="52"/>
    </location>
</feature>
<accession>A0A0X3VB28</accession>
<gene>
    <name evidence="2" type="ORF">ADL15_02765</name>
</gene>
<dbReference type="RefSeq" id="WP_067684812.1">
    <property type="nucleotide sequence ID" value="NZ_LLZH01000008.1"/>
</dbReference>
<dbReference type="EMBL" id="LLZH01000008">
    <property type="protein sequence ID" value="KUL41945.1"/>
    <property type="molecule type" value="Genomic_DNA"/>
</dbReference>
<evidence type="ECO:0000256" key="1">
    <source>
        <dbReference type="SAM" id="Phobius"/>
    </source>
</evidence>
<dbReference type="OrthoDB" id="5189025at2"/>
<reference evidence="2 3" key="1">
    <citation type="submission" date="2015-10" db="EMBL/GenBank/DDBJ databases">
        <authorList>
            <person name="Gilbert D.G."/>
        </authorList>
    </citation>
    <scope>NUCLEOTIDE SEQUENCE [LARGE SCALE GENOMIC DNA]</scope>
    <source>
        <strain evidence="2 3">NRRL B-16712</strain>
    </source>
</reference>
<organism evidence="2 3">
    <name type="scientific">Actinoplanes awajinensis subsp. mycoplanecinus</name>
    <dbReference type="NCBI Taxonomy" id="135947"/>
    <lineage>
        <taxon>Bacteria</taxon>
        <taxon>Bacillati</taxon>
        <taxon>Actinomycetota</taxon>
        <taxon>Actinomycetes</taxon>
        <taxon>Micromonosporales</taxon>
        <taxon>Micromonosporaceae</taxon>
        <taxon>Actinoplanes</taxon>
    </lineage>
</organism>
<dbReference type="Proteomes" id="UP000053244">
    <property type="component" value="Unassembled WGS sequence"/>
</dbReference>
<feature type="transmembrane region" description="Helical" evidence="1">
    <location>
        <begin position="59"/>
        <end position="77"/>
    </location>
</feature>
<evidence type="ECO:0000313" key="3">
    <source>
        <dbReference type="Proteomes" id="UP000053244"/>
    </source>
</evidence>
<dbReference type="AlphaFoldDB" id="A0A0X3VB28"/>
<keyword evidence="1" id="KW-0812">Transmembrane</keyword>
<keyword evidence="1" id="KW-1133">Transmembrane helix</keyword>
<keyword evidence="3" id="KW-1185">Reference proteome</keyword>
<feature type="transmembrane region" description="Helical" evidence="1">
    <location>
        <begin position="89"/>
        <end position="109"/>
    </location>
</feature>
<keyword evidence="1" id="KW-0472">Membrane</keyword>
<sequence length="197" mass="20546">MSALVGLFAVIHATLSWFLQETAPVTTLWISVAALAGLGPVVLGATTAPILFAAPFRTTTAGVTAGVIVTAAATIVLRRYAGTPERKRAVALLWVAVIALSYGASVRFATARMAGLARQVASGRPIPPAGLTLTFDVHADPVCVRDGTAEFFALYLGESDGWIAFYQPSLGSTIRRAKDGLRLAFIPPATSSTRTCG</sequence>
<evidence type="ECO:0000313" key="2">
    <source>
        <dbReference type="EMBL" id="KUL41945.1"/>
    </source>
</evidence>
<name>A0A0X3VB28_9ACTN</name>
<protein>
    <submittedName>
        <fullName evidence="2">Uncharacterized protein</fullName>
    </submittedName>
</protein>
<comment type="caution">
    <text evidence="2">The sequence shown here is derived from an EMBL/GenBank/DDBJ whole genome shotgun (WGS) entry which is preliminary data.</text>
</comment>
<proteinExistence type="predicted"/>